<evidence type="ECO:0000313" key="2">
    <source>
        <dbReference type="Proteomes" id="UP001272940"/>
    </source>
</evidence>
<name>A0ABU4KRV0_BREVE</name>
<sequence length="127" mass="14459">MTKPNDREIRLFIAKQFIDEPHLMPPLGERIENVGTIQSLYWRNEPEDRTARQVREVTPATSRIRRAFLALESEGVVQQVERGWNLTEEVIAACAANLIQTGDDLFDPSVEKRSLLKLYGLGLIAEP</sequence>
<keyword evidence="2" id="KW-1185">Reference proteome</keyword>
<dbReference type="Proteomes" id="UP001272940">
    <property type="component" value="Unassembled WGS sequence"/>
</dbReference>
<dbReference type="EMBL" id="JAMYEC010000006">
    <property type="protein sequence ID" value="MDX2335534.1"/>
    <property type="molecule type" value="Genomic_DNA"/>
</dbReference>
<reference evidence="1 2" key="1">
    <citation type="journal article" date="2023" name="FEMS Microbes">
        <title>Whole genomes of deep-sea sponge-associated bacteria exhibit high novel natural product potential.</title>
        <authorList>
            <person name="Hesketh-Best P.J."/>
            <person name="January G.G."/>
            <person name="Koch M.J."/>
            <person name="Warburton P.J."/>
            <person name="Howell K.L."/>
            <person name="Upton M."/>
        </authorList>
    </citation>
    <scope>NUCLEOTIDE SEQUENCE [LARGE SCALE GENOMIC DNA]</scope>
    <source>
        <strain evidence="1 2">PC206-O</strain>
    </source>
</reference>
<accession>A0ABU4KRV0</accession>
<protein>
    <recommendedName>
        <fullName evidence="3">MarR family transcriptional regulator</fullName>
    </recommendedName>
</protein>
<dbReference type="RefSeq" id="WP_319078712.1">
    <property type="nucleotide sequence ID" value="NZ_JAMYEC010000006.1"/>
</dbReference>
<comment type="caution">
    <text evidence="1">The sequence shown here is derived from an EMBL/GenBank/DDBJ whole genome shotgun (WGS) entry which is preliminary data.</text>
</comment>
<evidence type="ECO:0008006" key="3">
    <source>
        <dbReference type="Google" id="ProtNLM"/>
    </source>
</evidence>
<gene>
    <name evidence="1" type="ORF">NJD11_11365</name>
</gene>
<organism evidence="1 2">
    <name type="scientific">Brevundimonas vesicularis</name>
    <name type="common">Pseudomonas vesicularis</name>
    <dbReference type="NCBI Taxonomy" id="41276"/>
    <lineage>
        <taxon>Bacteria</taxon>
        <taxon>Pseudomonadati</taxon>
        <taxon>Pseudomonadota</taxon>
        <taxon>Alphaproteobacteria</taxon>
        <taxon>Caulobacterales</taxon>
        <taxon>Caulobacteraceae</taxon>
        <taxon>Brevundimonas</taxon>
    </lineage>
</organism>
<proteinExistence type="predicted"/>
<evidence type="ECO:0000313" key="1">
    <source>
        <dbReference type="EMBL" id="MDX2335534.1"/>
    </source>
</evidence>